<protein>
    <submittedName>
        <fullName evidence="2 4">Uncharacterized protein</fullName>
    </submittedName>
</protein>
<gene>
    <name evidence="2" type="ORF">SBAD_LOCUS5746</name>
</gene>
<feature type="compositionally biased region" description="Basic and acidic residues" evidence="1">
    <location>
        <begin position="57"/>
        <end position="66"/>
    </location>
</feature>
<feature type="region of interest" description="Disordered" evidence="1">
    <location>
        <begin position="43"/>
        <end position="81"/>
    </location>
</feature>
<evidence type="ECO:0000256" key="1">
    <source>
        <dbReference type="SAM" id="MobiDB-lite"/>
    </source>
</evidence>
<proteinExistence type="predicted"/>
<evidence type="ECO:0000313" key="2">
    <source>
        <dbReference type="EMBL" id="VDP08200.1"/>
    </source>
</evidence>
<accession>A0A183IQ49</accession>
<keyword evidence="3" id="KW-1185">Reference proteome</keyword>
<evidence type="ECO:0000313" key="3">
    <source>
        <dbReference type="Proteomes" id="UP000270296"/>
    </source>
</evidence>
<evidence type="ECO:0000313" key="4">
    <source>
        <dbReference type="WBParaSite" id="SBAD_0000597401-mRNA-1"/>
    </source>
</evidence>
<dbReference type="Proteomes" id="UP000270296">
    <property type="component" value="Unassembled WGS sequence"/>
</dbReference>
<name>A0A183IQ49_9BILA</name>
<dbReference type="EMBL" id="UZAM01009218">
    <property type="protein sequence ID" value="VDP08200.1"/>
    <property type="molecule type" value="Genomic_DNA"/>
</dbReference>
<organism evidence="4">
    <name type="scientific">Soboliphyme baturini</name>
    <dbReference type="NCBI Taxonomy" id="241478"/>
    <lineage>
        <taxon>Eukaryota</taxon>
        <taxon>Metazoa</taxon>
        <taxon>Ecdysozoa</taxon>
        <taxon>Nematoda</taxon>
        <taxon>Enoplea</taxon>
        <taxon>Dorylaimia</taxon>
        <taxon>Dioctophymatida</taxon>
        <taxon>Dioctophymatoidea</taxon>
        <taxon>Soboliphymatidae</taxon>
        <taxon>Soboliphyme</taxon>
    </lineage>
</organism>
<reference evidence="4" key="1">
    <citation type="submission" date="2016-06" db="UniProtKB">
        <authorList>
            <consortium name="WormBaseParasite"/>
        </authorList>
    </citation>
    <scope>IDENTIFICATION</scope>
</reference>
<dbReference type="AlphaFoldDB" id="A0A183IQ49"/>
<dbReference type="WBParaSite" id="SBAD_0000597401-mRNA-1">
    <property type="protein sequence ID" value="SBAD_0000597401-mRNA-1"/>
    <property type="gene ID" value="SBAD_0000597401"/>
</dbReference>
<reference evidence="2 3" key="2">
    <citation type="submission" date="2018-11" db="EMBL/GenBank/DDBJ databases">
        <authorList>
            <consortium name="Pathogen Informatics"/>
        </authorList>
    </citation>
    <scope>NUCLEOTIDE SEQUENCE [LARGE SCALE GENOMIC DNA]</scope>
</reference>
<sequence>MKRGGGGGGDFGFEAAMSAISVGGTCCRSNERPAAWLSLSYSVSAKRRKKKQQPGVKETRSPTDHQRGHKVKNNKGNGQCVDGVRSEVNLRASLGKGADESSSRTELKLKQQTRPRAACVIDPGLTIHCAAGDCCCWRILANVVVVVVVGRRKYHATL</sequence>